<feature type="region of interest" description="Disordered" evidence="2">
    <location>
        <begin position="379"/>
        <end position="402"/>
    </location>
</feature>
<organism evidence="3 4">
    <name type="scientific">Discostella pseudostelligera</name>
    <dbReference type="NCBI Taxonomy" id="259834"/>
    <lineage>
        <taxon>Eukaryota</taxon>
        <taxon>Sar</taxon>
        <taxon>Stramenopiles</taxon>
        <taxon>Ochrophyta</taxon>
        <taxon>Bacillariophyta</taxon>
        <taxon>Coscinodiscophyceae</taxon>
        <taxon>Thalassiosirophycidae</taxon>
        <taxon>Stephanodiscales</taxon>
        <taxon>Stephanodiscaceae</taxon>
        <taxon>Discostella</taxon>
    </lineage>
</organism>
<evidence type="ECO:0000256" key="1">
    <source>
        <dbReference type="SAM" id="Coils"/>
    </source>
</evidence>
<reference evidence="3 4" key="1">
    <citation type="submission" date="2024-10" db="EMBL/GenBank/DDBJ databases">
        <title>Updated reference genomes for cyclostephanoid diatoms.</title>
        <authorList>
            <person name="Roberts W.R."/>
            <person name="Alverson A.J."/>
        </authorList>
    </citation>
    <scope>NUCLEOTIDE SEQUENCE [LARGE SCALE GENOMIC DNA]</scope>
    <source>
        <strain evidence="3 4">AJA232-27</strain>
    </source>
</reference>
<dbReference type="EMBL" id="JALLBG020000200">
    <property type="protein sequence ID" value="KAL3759487.1"/>
    <property type="molecule type" value="Genomic_DNA"/>
</dbReference>
<dbReference type="AlphaFoldDB" id="A0ABD3MBC9"/>
<evidence type="ECO:0000313" key="4">
    <source>
        <dbReference type="Proteomes" id="UP001530293"/>
    </source>
</evidence>
<feature type="coiled-coil region" evidence="1">
    <location>
        <begin position="100"/>
        <end position="154"/>
    </location>
</feature>
<evidence type="ECO:0008006" key="5">
    <source>
        <dbReference type="Google" id="ProtNLM"/>
    </source>
</evidence>
<feature type="compositionally biased region" description="Pro residues" evidence="2">
    <location>
        <begin position="193"/>
        <end position="206"/>
    </location>
</feature>
<feature type="region of interest" description="Disordered" evidence="2">
    <location>
        <begin position="187"/>
        <end position="217"/>
    </location>
</feature>
<gene>
    <name evidence="3" type="ORF">ACHAWU_000786</name>
</gene>
<evidence type="ECO:0000256" key="2">
    <source>
        <dbReference type="SAM" id="MobiDB-lite"/>
    </source>
</evidence>
<protein>
    <recommendedName>
        <fullName evidence="5">C2H2-type domain-containing protein</fullName>
    </recommendedName>
</protein>
<sequence length="570" mass="63892">MNNASGNNIGTPFNMSDLNPYSVDPSNQNAAIQTFFQGGRNLQGAPAFQDGSGSFMPSSAGNLQCWQVCRVCQQSFFTTAECLQEHEISCQLNLQVQNFLQQQQQQQQQQEQNNQMAQLQAQAWQQVAAQNEFQQQLQIQQNQLQRQMNQQQQQNQFDLLDLAPMFGNDFGRPVAPPPMNSSINDIFQNNDFEPPPQNQVEPPPPQNQVMYSLPNPPTSSSPNHFMLALDTDDKWLTPLHCFVRRYCVEAFIATSKDIAAPCMGKRNPLSVDQVGIRCPYCSPERIGRKSQTPGDEDDTQACENGVVYPSIISRIYNSSINLLQRHLRICPHVPPEILARYEELKSSNARSGASKKYWVDSAITLGLVDTPHGIRLDKEVHASHNNKNAETTGDGKGVDEWSNSSAASQAAPLVLPSDKRSTTAFTFHLLSQMQPCVFTEADRLGRRRGLKVGFTGLACRHCFGIHGSGRFFPSSVKTMADASKSLDVIYRHVMKCKNCPWEIKSRLRSLREVHDSERNNMPFGNQRAFFVKVWHRLHAQSEVLPPPLSPHDLLATKPAIELNQFANKAA</sequence>
<comment type="caution">
    <text evidence="3">The sequence shown here is derived from an EMBL/GenBank/DDBJ whole genome shotgun (WGS) entry which is preliminary data.</text>
</comment>
<keyword evidence="1" id="KW-0175">Coiled coil</keyword>
<proteinExistence type="predicted"/>
<accession>A0ABD3MBC9</accession>
<name>A0ABD3MBC9_9STRA</name>
<evidence type="ECO:0000313" key="3">
    <source>
        <dbReference type="EMBL" id="KAL3759487.1"/>
    </source>
</evidence>
<dbReference type="Proteomes" id="UP001530293">
    <property type="component" value="Unassembled WGS sequence"/>
</dbReference>
<keyword evidence="4" id="KW-1185">Reference proteome</keyword>